<keyword evidence="2" id="KW-1185">Reference proteome</keyword>
<dbReference type="PANTHER" id="PTHR20898:SF0">
    <property type="entry name" value="DAEDALUS ON 3-RELATED"/>
    <property type="match status" value="1"/>
</dbReference>
<dbReference type="AlphaFoldDB" id="A0A1J1HM14"/>
<dbReference type="Pfam" id="PF06477">
    <property type="entry name" value="DUF1091"/>
    <property type="match status" value="1"/>
</dbReference>
<sequence length="194" mass="21970">MFAVCFCELHFAIYKIDCINEKDTNYTKNISCFLRTISRGVNALTSLSDLVVPLNLINANIAVHEKSSANTYASTIINNTFEVCTMMKGKGVPLFKFALPLISKFAPGFIHPCPYEGRKVGVENFPIDVSLLPLIQFSQIPIGHYRVDVNFYDKYWNTIHWFKVYAALQPKRFTKKHSNNPNKVPSATDAPDDE</sequence>
<protein>
    <submittedName>
        <fullName evidence="1">CLUMA_CG001067, isoform A</fullName>
    </submittedName>
</protein>
<accession>A0A1J1HM14</accession>
<organism evidence="1 2">
    <name type="scientific">Clunio marinus</name>
    <dbReference type="NCBI Taxonomy" id="568069"/>
    <lineage>
        <taxon>Eukaryota</taxon>
        <taxon>Metazoa</taxon>
        <taxon>Ecdysozoa</taxon>
        <taxon>Arthropoda</taxon>
        <taxon>Hexapoda</taxon>
        <taxon>Insecta</taxon>
        <taxon>Pterygota</taxon>
        <taxon>Neoptera</taxon>
        <taxon>Endopterygota</taxon>
        <taxon>Diptera</taxon>
        <taxon>Nematocera</taxon>
        <taxon>Chironomoidea</taxon>
        <taxon>Chironomidae</taxon>
        <taxon>Clunio</taxon>
    </lineage>
</organism>
<proteinExistence type="predicted"/>
<dbReference type="EMBL" id="CVRI01000004">
    <property type="protein sequence ID" value="CRK87265.1"/>
    <property type="molecule type" value="Genomic_DNA"/>
</dbReference>
<dbReference type="Proteomes" id="UP000183832">
    <property type="component" value="Unassembled WGS sequence"/>
</dbReference>
<reference evidence="1 2" key="1">
    <citation type="submission" date="2015-04" db="EMBL/GenBank/DDBJ databases">
        <authorList>
            <person name="Syromyatnikov M.Y."/>
            <person name="Popov V.N."/>
        </authorList>
    </citation>
    <scope>NUCLEOTIDE SEQUENCE [LARGE SCALE GENOMIC DNA]</scope>
</reference>
<gene>
    <name evidence="1" type="ORF">CLUMA_CG001067</name>
</gene>
<name>A0A1J1HM14_9DIPT</name>
<dbReference type="PANTHER" id="PTHR20898">
    <property type="entry name" value="DAEDALUS ON 3-RELATED-RELATED"/>
    <property type="match status" value="1"/>
</dbReference>
<dbReference type="InterPro" id="IPR010512">
    <property type="entry name" value="DUF1091"/>
</dbReference>
<evidence type="ECO:0000313" key="2">
    <source>
        <dbReference type="Proteomes" id="UP000183832"/>
    </source>
</evidence>
<evidence type="ECO:0000313" key="1">
    <source>
        <dbReference type="EMBL" id="CRK87265.1"/>
    </source>
</evidence>